<organism evidence="2">
    <name type="scientific">Culex pipiens</name>
    <name type="common">House mosquito</name>
    <dbReference type="NCBI Taxonomy" id="7175"/>
    <lineage>
        <taxon>Eukaryota</taxon>
        <taxon>Metazoa</taxon>
        <taxon>Ecdysozoa</taxon>
        <taxon>Arthropoda</taxon>
        <taxon>Hexapoda</taxon>
        <taxon>Insecta</taxon>
        <taxon>Pterygota</taxon>
        <taxon>Neoptera</taxon>
        <taxon>Endopterygota</taxon>
        <taxon>Diptera</taxon>
        <taxon>Nematocera</taxon>
        <taxon>Culicoidea</taxon>
        <taxon>Culicidae</taxon>
        <taxon>Culicinae</taxon>
        <taxon>Culicini</taxon>
        <taxon>Culex</taxon>
        <taxon>Culex</taxon>
    </lineage>
</organism>
<evidence type="ECO:0000313" key="2">
    <source>
        <dbReference type="EMBL" id="CAG6518260.1"/>
    </source>
</evidence>
<name>A0A8D8E132_CULPI</name>
<protein>
    <submittedName>
        <fullName evidence="2">(northern house mosquito) hypothetical protein</fullName>
    </submittedName>
</protein>
<accession>A0A8D8E132</accession>
<proteinExistence type="predicted"/>
<evidence type="ECO:0000256" key="1">
    <source>
        <dbReference type="SAM" id="MobiDB-lite"/>
    </source>
</evidence>
<sequence length="150" mass="16006">MTSEVAGVDVGGHGQWLTMVAAVWPGGRRGGEDRRRVNWCCEEAAGTGAGSLTKHHRIEPPRERAKAVAQAAVIRTGCVICLLRGSLCLKGSRGPIASLPGGNAQPGPWKARNERRVVANRLNRKLITLPPTDDDHQPKPQPAVAAEAKK</sequence>
<feature type="region of interest" description="Disordered" evidence="1">
    <location>
        <begin position="127"/>
        <end position="150"/>
    </location>
</feature>
<dbReference type="EMBL" id="HBUE01176888">
    <property type="protein sequence ID" value="CAG6518260.1"/>
    <property type="molecule type" value="Transcribed_RNA"/>
</dbReference>
<dbReference type="AlphaFoldDB" id="A0A8D8E132"/>
<reference evidence="2" key="1">
    <citation type="submission" date="2021-05" db="EMBL/GenBank/DDBJ databases">
        <authorList>
            <person name="Alioto T."/>
            <person name="Alioto T."/>
            <person name="Gomez Garrido J."/>
        </authorList>
    </citation>
    <scope>NUCLEOTIDE SEQUENCE</scope>
</reference>
<dbReference type="EMBL" id="HBUE01282403">
    <property type="protein sequence ID" value="CAG6569792.1"/>
    <property type="molecule type" value="Transcribed_RNA"/>
</dbReference>